<accession>A0A183BKX8</accession>
<name>A0A183BKX8_GLOPA</name>
<feature type="signal peptide" evidence="3">
    <location>
        <begin position="1"/>
        <end position="22"/>
    </location>
</feature>
<feature type="region of interest" description="Disordered" evidence="1">
    <location>
        <begin position="131"/>
        <end position="154"/>
    </location>
</feature>
<keyword evidence="2" id="KW-1133">Transmembrane helix</keyword>
<evidence type="ECO:0000256" key="3">
    <source>
        <dbReference type="SAM" id="SignalP"/>
    </source>
</evidence>
<keyword evidence="3" id="KW-0732">Signal</keyword>
<proteinExistence type="predicted"/>
<sequence>MPIQSLIVHLCVIVVLAHLCFASTKCMHTFRYRGGNDKTPKDVQSYLKKWGDAEKLMKGGNDTIECKEDNLKCLIMTCEDADKKDLIRITGCQVNDTTQNNCATHLANVCKSQILGCIPCNENGCNNAPELDTVPRPLPPTTTTTTTTAPPPTVEASTAGAGVVTLTATTNAIIMLMLLSFGALLFH</sequence>
<evidence type="ECO:0000313" key="5">
    <source>
        <dbReference type="WBParaSite" id="GPLIN_000125900"/>
    </source>
</evidence>
<keyword evidence="4" id="KW-1185">Reference proteome</keyword>
<organism evidence="4 5">
    <name type="scientific">Globodera pallida</name>
    <name type="common">Potato cyst nematode worm</name>
    <name type="synonym">Heterodera pallida</name>
    <dbReference type="NCBI Taxonomy" id="36090"/>
    <lineage>
        <taxon>Eukaryota</taxon>
        <taxon>Metazoa</taxon>
        <taxon>Ecdysozoa</taxon>
        <taxon>Nematoda</taxon>
        <taxon>Chromadorea</taxon>
        <taxon>Rhabditida</taxon>
        <taxon>Tylenchina</taxon>
        <taxon>Tylenchomorpha</taxon>
        <taxon>Tylenchoidea</taxon>
        <taxon>Heteroderidae</taxon>
        <taxon>Heteroderinae</taxon>
        <taxon>Globodera</taxon>
    </lineage>
</organism>
<evidence type="ECO:0000313" key="4">
    <source>
        <dbReference type="Proteomes" id="UP000050741"/>
    </source>
</evidence>
<feature type="chain" id="PRO_5008146282" evidence="3">
    <location>
        <begin position="23"/>
        <end position="187"/>
    </location>
</feature>
<keyword evidence="2" id="KW-0472">Membrane</keyword>
<evidence type="ECO:0000256" key="1">
    <source>
        <dbReference type="SAM" id="MobiDB-lite"/>
    </source>
</evidence>
<feature type="transmembrane region" description="Helical" evidence="2">
    <location>
        <begin position="159"/>
        <end position="186"/>
    </location>
</feature>
<keyword evidence="2" id="KW-0812">Transmembrane</keyword>
<evidence type="ECO:0000256" key="2">
    <source>
        <dbReference type="SAM" id="Phobius"/>
    </source>
</evidence>
<protein>
    <submittedName>
        <fullName evidence="5">Secreted protein</fullName>
    </submittedName>
</protein>
<dbReference type="AlphaFoldDB" id="A0A183BKX8"/>
<dbReference type="Proteomes" id="UP000050741">
    <property type="component" value="Unassembled WGS sequence"/>
</dbReference>
<dbReference type="WBParaSite" id="GPLIN_000125900">
    <property type="protein sequence ID" value="GPLIN_000125900"/>
    <property type="gene ID" value="GPLIN_000125900"/>
</dbReference>
<reference evidence="4" key="2">
    <citation type="submission" date="2014-05" db="EMBL/GenBank/DDBJ databases">
        <title>The genome and life-stage specific transcriptomes of Globodera pallida elucidate key aspects of plant parasitism by a cyst nematode.</title>
        <authorList>
            <person name="Cotton J.A."/>
            <person name="Lilley C.J."/>
            <person name="Jones L.M."/>
            <person name="Kikuchi T."/>
            <person name="Reid A.J."/>
            <person name="Thorpe P."/>
            <person name="Tsai I.J."/>
            <person name="Beasley H."/>
            <person name="Blok V."/>
            <person name="Cock P.J.A."/>
            <person name="Van den Akker S.E."/>
            <person name="Holroyd N."/>
            <person name="Hunt M."/>
            <person name="Mantelin S."/>
            <person name="Naghra H."/>
            <person name="Pain A."/>
            <person name="Palomares-Rius J.E."/>
            <person name="Zarowiecki M."/>
            <person name="Berriman M."/>
            <person name="Jones J.T."/>
            <person name="Urwin P.E."/>
        </authorList>
    </citation>
    <scope>NUCLEOTIDE SEQUENCE [LARGE SCALE GENOMIC DNA]</scope>
    <source>
        <strain evidence="4">Lindley</strain>
    </source>
</reference>
<reference evidence="5" key="3">
    <citation type="submission" date="2016-06" db="UniProtKB">
        <authorList>
            <consortium name="WormBaseParasite"/>
        </authorList>
    </citation>
    <scope>IDENTIFICATION</scope>
</reference>
<reference evidence="4" key="1">
    <citation type="submission" date="2013-12" db="EMBL/GenBank/DDBJ databases">
        <authorList>
            <person name="Aslett M."/>
        </authorList>
    </citation>
    <scope>NUCLEOTIDE SEQUENCE [LARGE SCALE GENOMIC DNA]</scope>
    <source>
        <strain evidence="4">Lindley</strain>
    </source>
</reference>